<evidence type="ECO:0000313" key="4">
    <source>
        <dbReference type="EMBL" id="KAK0730183.1"/>
    </source>
</evidence>
<feature type="chain" id="PRO_5041468005" description="DUF7580 domain-containing protein" evidence="2">
    <location>
        <begin position="21"/>
        <end position="187"/>
    </location>
</feature>
<proteinExistence type="predicted"/>
<dbReference type="PANTHER" id="PTHR35186">
    <property type="entry name" value="ANK_REP_REGION DOMAIN-CONTAINING PROTEIN"/>
    <property type="match status" value="1"/>
</dbReference>
<keyword evidence="2" id="KW-0732">Signal</keyword>
<evidence type="ECO:0000259" key="3">
    <source>
        <dbReference type="Pfam" id="PF24476"/>
    </source>
</evidence>
<dbReference type="PANTHER" id="PTHR35186:SF4">
    <property type="entry name" value="PRION-INHIBITION AND PROPAGATION HELO DOMAIN-CONTAINING PROTEIN"/>
    <property type="match status" value="1"/>
</dbReference>
<dbReference type="Proteomes" id="UP001172102">
    <property type="component" value="Unassembled WGS sequence"/>
</dbReference>
<feature type="region of interest" description="Disordered" evidence="1">
    <location>
        <begin position="132"/>
        <end position="156"/>
    </location>
</feature>
<organism evidence="4 5">
    <name type="scientific">Lasiosphaeris hirsuta</name>
    <dbReference type="NCBI Taxonomy" id="260670"/>
    <lineage>
        <taxon>Eukaryota</taxon>
        <taxon>Fungi</taxon>
        <taxon>Dikarya</taxon>
        <taxon>Ascomycota</taxon>
        <taxon>Pezizomycotina</taxon>
        <taxon>Sordariomycetes</taxon>
        <taxon>Sordariomycetidae</taxon>
        <taxon>Sordariales</taxon>
        <taxon>Lasiosphaeriaceae</taxon>
        <taxon>Lasiosphaeris</taxon>
    </lineage>
</organism>
<feature type="signal peptide" evidence="2">
    <location>
        <begin position="1"/>
        <end position="20"/>
    </location>
</feature>
<reference evidence="4" key="1">
    <citation type="submission" date="2023-06" db="EMBL/GenBank/DDBJ databases">
        <title>Genome-scale phylogeny and comparative genomics of the fungal order Sordariales.</title>
        <authorList>
            <consortium name="Lawrence Berkeley National Laboratory"/>
            <person name="Hensen N."/>
            <person name="Bonometti L."/>
            <person name="Westerberg I."/>
            <person name="Brannstrom I.O."/>
            <person name="Guillou S."/>
            <person name="Cros-Aarteil S."/>
            <person name="Calhoun S."/>
            <person name="Haridas S."/>
            <person name="Kuo A."/>
            <person name="Mondo S."/>
            <person name="Pangilinan J."/>
            <person name="Riley R."/>
            <person name="Labutti K."/>
            <person name="Andreopoulos B."/>
            <person name="Lipzen A."/>
            <person name="Chen C."/>
            <person name="Yanf M."/>
            <person name="Daum C."/>
            <person name="Ng V."/>
            <person name="Clum A."/>
            <person name="Steindorff A."/>
            <person name="Ohm R."/>
            <person name="Martin F."/>
            <person name="Silar P."/>
            <person name="Natvig D."/>
            <person name="Lalanne C."/>
            <person name="Gautier V."/>
            <person name="Ament-Velasquez S.L."/>
            <person name="Kruys A."/>
            <person name="Hutchinson M.I."/>
            <person name="Powell A.J."/>
            <person name="Barry K."/>
            <person name="Miller A.N."/>
            <person name="Grigoriev I.V."/>
            <person name="Debuchy R."/>
            <person name="Gladieux P."/>
            <person name="Thoren M.H."/>
            <person name="Johannesson H."/>
        </authorList>
    </citation>
    <scope>NUCLEOTIDE SEQUENCE</scope>
    <source>
        <strain evidence="4">SMH4607-1</strain>
    </source>
</reference>
<gene>
    <name evidence="4" type="ORF">B0H67DRAFT_605233</name>
</gene>
<dbReference type="InterPro" id="IPR056002">
    <property type="entry name" value="DUF7580"/>
</dbReference>
<keyword evidence="5" id="KW-1185">Reference proteome</keyword>
<comment type="caution">
    <text evidence="4">The sequence shown here is derived from an EMBL/GenBank/DDBJ whole genome shotgun (WGS) entry which is preliminary data.</text>
</comment>
<dbReference type="Pfam" id="PF24476">
    <property type="entry name" value="DUF7580"/>
    <property type="match status" value="1"/>
</dbReference>
<sequence>MSQQISSLCASLALPAGSCAGYLTANDCRYYVYPLAHRRQNMNGTEPLRSITLDQILRGGGDTYFPPPTRSRRYALSLTMASSSLQLLDSPWVPSISAFSKTNVHFPSDPSNTSVSLLDQQHITTDLGADHQLHATTPSHPDPSAKSSESLPTTTPATFTDALDHLGILLLELCFGSSLESQPSRML</sequence>
<name>A0AA40B9L4_9PEZI</name>
<evidence type="ECO:0000256" key="2">
    <source>
        <dbReference type="SAM" id="SignalP"/>
    </source>
</evidence>
<accession>A0AA40B9L4</accession>
<protein>
    <recommendedName>
        <fullName evidence="3">DUF7580 domain-containing protein</fullName>
    </recommendedName>
</protein>
<evidence type="ECO:0000313" key="5">
    <source>
        <dbReference type="Proteomes" id="UP001172102"/>
    </source>
</evidence>
<dbReference type="AlphaFoldDB" id="A0AA40B9L4"/>
<evidence type="ECO:0000256" key="1">
    <source>
        <dbReference type="SAM" id="MobiDB-lite"/>
    </source>
</evidence>
<feature type="domain" description="DUF7580" evidence="3">
    <location>
        <begin position="37"/>
        <end position="182"/>
    </location>
</feature>
<dbReference type="EMBL" id="JAUKUA010000001">
    <property type="protein sequence ID" value="KAK0730183.1"/>
    <property type="molecule type" value="Genomic_DNA"/>
</dbReference>
<feature type="compositionally biased region" description="Polar residues" evidence="1">
    <location>
        <begin position="134"/>
        <end position="156"/>
    </location>
</feature>